<name>B8LDQ1_THAPS</name>
<evidence type="ECO:0000313" key="2">
    <source>
        <dbReference type="Proteomes" id="UP000001449"/>
    </source>
</evidence>
<reference evidence="1 2" key="2">
    <citation type="journal article" date="2008" name="Nature">
        <title>The Phaeodactylum genome reveals the evolutionary history of diatom genomes.</title>
        <authorList>
            <person name="Bowler C."/>
            <person name="Allen A.E."/>
            <person name="Badger J.H."/>
            <person name="Grimwood J."/>
            <person name="Jabbari K."/>
            <person name="Kuo A."/>
            <person name="Maheswari U."/>
            <person name="Martens C."/>
            <person name="Maumus F."/>
            <person name="Otillar R.P."/>
            <person name="Rayko E."/>
            <person name="Salamov A."/>
            <person name="Vandepoele K."/>
            <person name="Beszteri B."/>
            <person name="Gruber A."/>
            <person name="Heijde M."/>
            <person name="Katinka M."/>
            <person name="Mock T."/>
            <person name="Valentin K."/>
            <person name="Verret F."/>
            <person name="Berges J.A."/>
            <person name="Brownlee C."/>
            <person name="Cadoret J.P."/>
            <person name="Chiovitti A."/>
            <person name="Choi C.J."/>
            <person name="Coesel S."/>
            <person name="De Martino A."/>
            <person name="Detter J.C."/>
            <person name="Durkin C."/>
            <person name="Falciatore A."/>
            <person name="Fournet J."/>
            <person name="Haruta M."/>
            <person name="Huysman M.J."/>
            <person name="Jenkins B.D."/>
            <person name="Jiroutova K."/>
            <person name="Jorgensen R.E."/>
            <person name="Joubert Y."/>
            <person name="Kaplan A."/>
            <person name="Kroger N."/>
            <person name="Kroth P.G."/>
            <person name="La Roche J."/>
            <person name="Lindquist E."/>
            <person name="Lommer M."/>
            <person name="Martin-Jezequel V."/>
            <person name="Lopez P.J."/>
            <person name="Lucas S."/>
            <person name="Mangogna M."/>
            <person name="McGinnis K."/>
            <person name="Medlin L.K."/>
            <person name="Montsant A."/>
            <person name="Oudot-Le Secq M.P."/>
            <person name="Napoli C."/>
            <person name="Obornik M."/>
            <person name="Parker M.S."/>
            <person name="Petit J.L."/>
            <person name="Porcel B.M."/>
            <person name="Poulsen N."/>
            <person name="Robison M."/>
            <person name="Rychlewski L."/>
            <person name="Rynearson T.A."/>
            <person name="Schmutz J."/>
            <person name="Shapiro H."/>
            <person name="Siaut M."/>
            <person name="Stanley M."/>
            <person name="Sussman M.R."/>
            <person name="Taylor A.R."/>
            <person name="Vardi A."/>
            <person name="von Dassow P."/>
            <person name="Vyverman W."/>
            <person name="Willis A."/>
            <person name="Wyrwicz L.S."/>
            <person name="Rokhsar D.S."/>
            <person name="Weissenbach J."/>
            <person name="Armbrust E.V."/>
            <person name="Green B.R."/>
            <person name="Van de Peer Y."/>
            <person name="Grigoriev I.V."/>
        </authorList>
    </citation>
    <scope>NUCLEOTIDE SEQUENCE [LARGE SCALE GENOMIC DNA]</scope>
    <source>
        <strain evidence="1 2">CCMP1335</strain>
    </source>
</reference>
<sequence>MRRRAEEAAEPCKEDLSGARSAYQDCIALTVSRSEQPWPLQPATLKICICIDSLTRGGRRCDHQPPPNVQKDLSVPPISRVPPLLGLPSRLTPLSGATTFKVLFVQCVSKSIPASRQTTSQSFANKTGYPSKRESFLMDTFQLQPVYLSARTLLQPKPTTRRRPTSANALSVGVLNLHWYHQWGDHETAHVI</sequence>
<organism evidence="1 2">
    <name type="scientific">Thalassiosira pseudonana</name>
    <name type="common">Marine diatom</name>
    <name type="synonym">Cyclotella nana</name>
    <dbReference type="NCBI Taxonomy" id="35128"/>
    <lineage>
        <taxon>Eukaryota</taxon>
        <taxon>Sar</taxon>
        <taxon>Stramenopiles</taxon>
        <taxon>Ochrophyta</taxon>
        <taxon>Bacillariophyta</taxon>
        <taxon>Coscinodiscophyceae</taxon>
        <taxon>Thalassiosirophycidae</taxon>
        <taxon>Thalassiosirales</taxon>
        <taxon>Thalassiosiraceae</taxon>
        <taxon>Thalassiosira</taxon>
    </lineage>
</organism>
<dbReference type="KEGG" id="tps:THAPSDRAFT_11327"/>
<dbReference type="AlphaFoldDB" id="B8LDQ1"/>
<dbReference type="Proteomes" id="UP000001449">
    <property type="component" value="Unassembled WGS sequence"/>
</dbReference>
<accession>B8LDQ1</accession>
<proteinExistence type="predicted"/>
<gene>
    <name evidence="1" type="ORF">THAPSDRAFT_11327</name>
</gene>
<evidence type="ECO:0000313" key="1">
    <source>
        <dbReference type="EMBL" id="EED86476.1"/>
    </source>
</evidence>
<dbReference type="InParanoid" id="B8LDQ1"/>
<dbReference type="EMBL" id="DS999421">
    <property type="protein sequence ID" value="EED86476.1"/>
    <property type="molecule type" value="Genomic_DNA"/>
</dbReference>
<protein>
    <submittedName>
        <fullName evidence="1">Uncharacterized protein</fullName>
    </submittedName>
</protein>
<dbReference type="PaxDb" id="35128-Thaps11327"/>
<dbReference type="HOGENOM" id="CLU_1417795_0_0_1"/>
<dbReference type="GeneID" id="7451821"/>
<dbReference type="RefSeq" id="XP_002297151.1">
    <property type="nucleotide sequence ID" value="XM_002297115.1"/>
</dbReference>
<keyword evidence="2" id="KW-1185">Reference proteome</keyword>
<reference evidence="1 2" key="1">
    <citation type="journal article" date="2004" name="Science">
        <title>The genome of the diatom Thalassiosira pseudonana: ecology, evolution, and metabolism.</title>
        <authorList>
            <person name="Armbrust E.V."/>
            <person name="Berges J.A."/>
            <person name="Bowler C."/>
            <person name="Green B.R."/>
            <person name="Martinez D."/>
            <person name="Putnam N.H."/>
            <person name="Zhou S."/>
            <person name="Allen A.E."/>
            <person name="Apt K.E."/>
            <person name="Bechner M."/>
            <person name="Brzezinski M.A."/>
            <person name="Chaal B.K."/>
            <person name="Chiovitti A."/>
            <person name="Davis A.K."/>
            <person name="Demarest M.S."/>
            <person name="Detter J.C."/>
            <person name="Glavina T."/>
            <person name="Goodstein D."/>
            <person name="Hadi M.Z."/>
            <person name="Hellsten U."/>
            <person name="Hildebrand M."/>
            <person name="Jenkins B.D."/>
            <person name="Jurka J."/>
            <person name="Kapitonov V.V."/>
            <person name="Kroger N."/>
            <person name="Lau W.W."/>
            <person name="Lane T.W."/>
            <person name="Larimer F.W."/>
            <person name="Lippmeier J.C."/>
            <person name="Lucas S."/>
            <person name="Medina M."/>
            <person name="Montsant A."/>
            <person name="Obornik M."/>
            <person name="Parker M.S."/>
            <person name="Palenik B."/>
            <person name="Pazour G.J."/>
            <person name="Richardson P.M."/>
            <person name="Rynearson T.A."/>
            <person name="Saito M.A."/>
            <person name="Schwartz D.C."/>
            <person name="Thamatrakoln K."/>
            <person name="Valentin K."/>
            <person name="Vardi A."/>
            <person name="Wilkerson F.P."/>
            <person name="Rokhsar D.S."/>
        </authorList>
    </citation>
    <scope>NUCLEOTIDE SEQUENCE [LARGE SCALE GENOMIC DNA]</scope>
    <source>
        <strain evidence="1 2">CCMP1335</strain>
    </source>
</reference>